<dbReference type="PROSITE" id="PS00062">
    <property type="entry name" value="ALDOKETO_REDUCTASE_2"/>
    <property type="match status" value="1"/>
</dbReference>
<dbReference type="Gene3D" id="3.20.20.100">
    <property type="entry name" value="NADP-dependent oxidoreductase domain"/>
    <property type="match status" value="1"/>
</dbReference>
<proteinExistence type="predicted"/>
<sequence length="348" mass="38769">MRVRVPSTWSITLLLKSGMMHLFSSLSLAASALAAVAVQEPTHDQVPLGPSTLFQIPTLGFGTWNLKENATEAVSYAISTGYRHIDAAAIYGNEKAVGKGITEGLEKAGLTRDDLWVTSKLWNDHHAPGKVEAAIDKTLSDLNLEYLDLYHMHWPVASTKKGNEISFLDTWKAMVQLVQSGKTRRIGVSNFSPNQLDTLLNHTTHVPFAHQMELHPYLPQNDWIQYHKVRNIRVTAYSPLGGTNPTYHQKSKHMPTPLLETEVLIKIANKHNATAAQISLAWGMSRGTSVIPKSAHAARMDENLASKHVELDADDLETIDQLGRDFTFRYNDPSKSWRVKLYEGLEGV</sequence>
<reference evidence="4 5" key="1">
    <citation type="submission" date="2018-10" db="EMBL/GenBank/DDBJ databases">
        <title>Fifty Aureobasidium pullulans genomes reveal a recombining polyextremotolerant generalist.</title>
        <authorList>
            <person name="Gostincar C."/>
            <person name="Turk M."/>
            <person name="Zajc J."/>
            <person name="Gunde-Cimerman N."/>
        </authorList>
    </citation>
    <scope>NUCLEOTIDE SEQUENCE [LARGE SCALE GENOMIC DNA]</scope>
    <source>
        <strain evidence="4 5">EXF-10659</strain>
    </source>
</reference>
<dbReference type="SUPFAM" id="SSF51430">
    <property type="entry name" value="NAD(P)-linked oxidoreductase"/>
    <property type="match status" value="1"/>
</dbReference>
<dbReference type="AlphaFoldDB" id="A0A4S9AJR3"/>
<accession>A0A4S9AJR3</accession>
<dbReference type="Proteomes" id="UP000308802">
    <property type="component" value="Unassembled WGS sequence"/>
</dbReference>
<evidence type="ECO:0000313" key="4">
    <source>
        <dbReference type="EMBL" id="THW79854.1"/>
    </source>
</evidence>
<dbReference type="PROSITE" id="PS00798">
    <property type="entry name" value="ALDOKETO_REDUCTASE_1"/>
    <property type="match status" value="1"/>
</dbReference>
<gene>
    <name evidence="4" type="ORF">D6D19_00906</name>
</gene>
<dbReference type="CDD" id="cd19071">
    <property type="entry name" value="AKR_AKR1-5-like"/>
    <property type="match status" value="1"/>
</dbReference>
<evidence type="ECO:0000313" key="5">
    <source>
        <dbReference type="Proteomes" id="UP000308802"/>
    </source>
</evidence>
<dbReference type="InterPro" id="IPR023210">
    <property type="entry name" value="NADP_OxRdtase_dom"/>
</dbReference>
<dbReference type="GO" id="GO:0016616">
    <property type="term" value="F:oxidoreductase activity, acting on the CH-OH group of donors, NAD or NADP as acceptor"/>
    <property type="evidence" value="ECO:0007669"/>
    <property type="project" value="UniProtKB-ARBA"/>
</dbReference>
<comment type="caution">
    <text evidence="4">The sequence shown here is derived from an EMBL/GenBank/DDBJ whole genome shotgun (WGS) entry which is preliminary data.</text>
</comment>
<feature type="chain" id="PRO_5020201739" evidence="2">
    <location>
        <begin position="35"/>
        <end position="348"/>
    </location>
</feature>
<dbReference type="InterPro" id="IPR018170">
    <property type="entry name" value="Aldo/ket_reductase_CS"/>
</dbReference>
<dbReference type="Pfam" id="PF00248">
    <property type="entry name" value="Aldo_ket_red"/>
    <property type="match status" value="1"/>
</dbReference>
<dbReference type="EMBL" id="QZAO01000012">
    <property type="protein sequence ID" value="THW79854.1"/>
    <property type="molecule type" value="Genomic_DNA"/>
</dbReference>
<evidence type="ECO:0000256" key="1">
    <source>
        <dbReference type="ARBA" id="ARBA00023002"/>
    </source>
</evidence>
<organism evidence="4 5">
    <name type="scientific">Aureobasidium pullulans</name>
    <name type="common">Black yeast</name>
    <name type="synonym">Pullularia pullulans</name>
    <dbReference type="NCBI Taxonomy" id="5580"/>
    <lineage>
        <taxon>Eukaryota</taxon>
        <taxon>Fungi</taxon>
        <taxon>Dikarya</taxon>
        <taxon>Ascomycota</taxon>
        <taxon>Pezizomycotina</taxon>
        <taxon>Dothideomycetes</taxon>
        <taxon>Dothideomycetidae</taxon>
        <taxon>Dothideales</taxon>
        <taxon>Saccotheciaceae</taxon>
        <taxon>Aureobasidium</taxon>
    </lineage>
</organism>
<evidence type="ECO:0000259" key="3">
    <source>
        <dbReference type="Pfam" id="PF00248"/>
    </source>
</evidence>
<feature type="signal peptide" evidence="2">
    <location>
        <begin position="1"/>
        <end position="34"/>
    </location>
</feature>
<keyword evidence="1" id="KW-0560">Oxidoreductase</keyword>
<feature type="domain" description="NADP-dependent oxidoreductase" evidence="3">
    <location>
        <begin position="59"/>
        <end position="322"/>
    </location>
</feature>
<name>A0A4S9AJR3_AURPU</name>
<protein>
    <submittedName>
        <fullName evidence="4">Aldehyde reductase</fullName>
    </submittedName>
</protein>
<dbReference type="InterPro" id="IPR036812">
    <property type="entry name" value="NAD(P)_OxRdtase_dom_sf"/>
</dbReference>
<dbReference type="PRINTS" id="PR00069">
    <property type="entry name" value="ALDKETRDTASE"/>
</dbReference>
<dbReference type="PANTHER" id="PTHR11732">
    <property type="entry name" value="ALDO/KETO REDUCTASE"/>
    <property type="match status" value="1"/>
</dbReference>
<evidence type="ECO:0000256" key="2">
    <source>
        <dbReference type="SAM" id="SignalP"/>
    </source>
</evidence>
<dbReference type="FunFam" id="3.20.20.100:FF:000002">
    <property type="entry name" value="2,5-diketo-D-gluconic acid reductase A"/>
    <property type="match status" value="1"/>
</dbReference>
<keyword evidence="2" id="KW-0732">Signal</keyword>
<dbReference type="InterPro" id="IPR020471">
    <property type="entry name" value="AKR"/>
</dbReference>